<feature type="non-terminal residue" evidence="2">
    <location>
        <position position="1"/>
    </location>
</feature>
<organism evidence="2 3">
    <name type="scientific">Serendipita indica (strain DSM 11827)</name>
    <name type="common">Root endophyte fungus</name>
    <name type="synonym">Piriformospora indica</name>
    <dbReference type="NCBI Taxonomy" id="1109443"/>
    <lineage>
        <taxon>Eukaryota</taxon>
        <taxon>Fungi</taxon>
        <taxon>Dikarya</taxon>
        <taxon>Basidiomycota</taxon>
        <taxon>Agaricomycotina</taxon>
        <taxon>Agaricomycetes</taxon>
        <taxon>Sebacinales</taxon>
        <taxon>Serendipitaceae</taxon>
        <taxon>Serendipita</taxon>
    </lineage>
</organism>
<name>G4TMH1_SERID</name>
<dbReference type="InParanoid" id="G4TMH1"/>
<feature type="signal peptide" evidence="1">
    <location>
        <begin position="1"/>
        <end position="20"/>
    </location>
</feature>
<dbReference type="HOGENOM" id="CLU_2321243_0_0_1"/>
<evidence type="ECO:0000313" key="2">
    <source>
        <dbReference type="EMBL" id="CCA72514.1"/>
    </source>
</evidence>
<feature type="chain" id="PRO_5003468692" evidence="1">
    <location>
        <begin position="21"/>
        <end position="99"/>
    </location>
</feature>
<dbReference type="EMBL" id="CAFZ01000169">
    <property type="protein sequence ID" value="CCA72514.1"/>
    <property type="molecule type" value="Genomic_DNA"/>
</dbReference>
<keyword evidence="1" id="KW-0732">Signal</keyword>
<reference evidence="2 3" key="1">
    <citation type="journal article" date="2011" name="PLoS Pathog.">
        <title>Endophytic Life Strategies Decoded by Genome and Transcriptome Analyses of the Mutualistic Root Symbiont Piriformospora indica.</title>
        <authorList>
            <person name="Zuccaro A."/>
            <person name="Lahrmann U."/>
            <person name="Guldener U."/>
            <person name="Langen G."/>
            <person name="Pfiffi S."/>
            <person name="Biedenkopf D."/>
            <person name="Wong P."/>
            <person name="Samans B."/>
            <person name="Grimm C."/>
            <person name="Basiewicz M."/>
            <person name="Murat C."/>
            <person name="Martin F."/>
            <person name="Kogel K.H."/>
        </authorList>
    </citation>
    <scope>NUCLEOTIDE SEQUENCE [LARGE SCALE GENOMIC DNA]</scope>
    <source>
        <strain evidence="2 3">DSM 11827</strain>
    </source>
</reference>
<accession>G4TMH1</accession>
<dbReference type="Proteomes" id="UP000007148">
    <property type="component" value="Unassembled WGS sequence"/>
</dbReference>
<protein>
    <submittedName>
        <fullName evidence="2">Uncharacterized protein</fullName>
    </submittedName>
</protein>
<gene>
    <name evidence="2" type="ORF">PIIN_06451</name>
</gene>
<evidence type="ECO:0000256" key="1">
    <source>
        <dbReference type="SAM" id="SignalP"/>
    </source>
</evidence>
<sequence>MYFPKAVLVLLALSVSQAACAPVAATSKDVTVVTHHEADHLVRREPEPEPRRGGLVHTVVSAGKRLYHSETARAMVGNMVSQAGSAYAQRHGGGGGYDG</sequence>
<keyword evidence="3" id="KW-1185">Reference proteome</keyword>
<dbReference type="AlphaFoldDB" id="G4TMH1"/>
<evidence type="ECO:0000313" key="3">
    <source>
        <dbReference type="Proteomes" id="UP000007148"/>
    </source>
</evidence>
<proteinExistence type="predicted"/>
<comment type="caution">
    <text evidence="2">The sequence shown here is derived from an EMBL/GenBank/DDBJ whole genome shotgun (WGS) entry which is preliminary data.</text>
</comment>